<dbReference type="AlphaFoldDB" id="A0A0D2G5V9"/>
<evidence type="ECO:0000256" key="1">
    <source>
        <dbReference type="SAM" id="MobiDB-lite"/>
    </source>
</evidence>
<sequence length="248" mass="27627">MGTSQSTPTIRPKDLERWNRQGRPVLIDERRRGRNPDGSRYVETRRRYMRGSPYGGFDLEGGLQPPIRGSGGGDGFGHVPYPSGLYPNPLGGPDLGVGSGFGAPARDRFAVFEPPIAVPQMPVFEEVDWAFLPRSRLGRQDNIHLGQPPPFMFVVPDDDFPPRRPHHPPPGHMFADNTFRPLDGRFDGEYGRHRSAGFGRRPAPSSFDFPDDTSLESWGPVRRGRRPSPGFIFAEDGVPLRGRTSRNS</sequence>
<name>A0A0D2G5V9_9EURO</name>
<dbReference type="EMBL" id="KN846959">
    <property type="protein sequence ID" value="KIW67384.1"/>
    <property type="molecule type" value="Genomic_DNA"/>
</dbReference>
<reference evidence="2 3" key="1">
    <citation type="submission" date="2015-01" db="EMBL/GenBank/DDBJ databases">
        <title>The Genome Sequence of Capronia semiimmersa CBS27337.</title>
        <authorList>
            <consortium name="The Broad Institute Genomics Platform"/>
            <person name="Cuomo C."/>
            <person name="de Hoog S."/>
            <person name="Gorbushina A."/>
            <person name="Stielow B."/>
            <person name="Teixiera M."/>
            <person name="Abouelleil A."/>
            <person name="Chapman S.B."/>
            <person name="Priest M."/>
            <person name="Young S.K."/>
            <person name="Wortman J."/>
            <person name="Nusbaum C."/>
            <person name="Birren B."/>
        </authorList>
    </citation>
    <scope>NUCLEOTIDE SEQUENCE [LARGE SCALE GENOMIC DNA]</scope>
    <source>
        <strain evidence="2 3">CBS 27337</strain>
    </source>
</reference>
<evidence type="ECO:0000313" key="2">
    <source>
        <dbReference type="EMBL" id="KIW67384.1"/>
    </source>
</evidence>
<gene>
    <name evidence="2" type="ORF">PV04_06643</name>
</gene>
<protein>
    <submittedName>
        <fullName evidence="2">Uncharacterized protein</fullName>
    </submittedName>
</protein>
<accession>A0A0D2G5V9</accession>
<organism evidence="2 3">
    <name type="scientific">Phialophora macrospora</name>
    <dbReference type="NCBI Taxonomy" id="1851006"/>
    <lineage>
        <taxon>Eukaryota</taxon>
        <taxon>Fungi</taxon>
        <taxon>Dikarya</taxon>
        <taxon>Ascomycota</taxon>
        <taxon>Pezizomycotina</taxon>
        <taxon>Eurotiomycetes</taxon>
        <taxon>Chaetothyriomycetidae</taxon>
        <taxon>Chaetothyriales</taxon>
        <taxon>Herpotrichiellaceae</taxon>
        <taxon>Phialophora</taxon>
    </lineage>
</organism>
<feature type="compositionally biased region" description="Basic and acidic residues" evidence="1">
    <location>
        <begin position="26"/>
        <end position="41"/>
    </location>
</feature>
<dbReference type="Proteomes" id="UP000054266">
    <property type="component" value="Unassembled WGS sequence"/>
</dbReference>
<evidence type="ECO:0000313" key="3">
    <source>
        <dbReference type="Proteomes" id="UP000054266"/>
    </source>
</evidence>
<feature type="region of interest" description="Disordered" evidence="1">
    <location>
        <begin position="191"/>
        <end position="248"/>
    </location>
</feature>
<proteinExistence type="predicted"/>
<dbReference type="HOGENOM" id="CLU_1120040_0_0_1"/>
<feature type="region of interest" description="Disordered" evidence="1">
    <location>
        <begin position="1"/>
        <end position="41"/>
    </location>
</feature>
<keyword evidence="3" id="KW-1185">Reference proteome</keyword>